<organism evidence="1 2">
    <name type="scientific">Brachionus plicatilis</name>
    <name type="common">Marine rotifer</name>
    <name type="synonym">Brachionus muelleri</name>
    <dbReference type="NCBI Taxonomy" id="10195"/>
    <lineage>
        <taxon>Eukaryota</taxon>
        <taxon>Metazoa</taxon>
        <taxon>Spiralia</taxon>
        <taxon>Gnathifera</taxon>
        <taxon>Rotifera</taxon>
        <taxon>Eurotatoria</taxon>
        <taxon>Monogononta</taxon>
        <taxon>Pseudotrocha</taxon>
        <taxon>Ploima</taxon>
        <taxon>Brachionidae</taxon>
        <taxon>Brachionus</taxon>
    </lineage>
</organism>
<dbReference type="InterPro" id="IPR009199">
    <property type="entry name" value="PhoPQ-act_pathogen-rel_PqaA"/>
</dbReference>
<protein>
    <submittedName>
        <fullName evidence="1">Autocrine proliferation repressor A-like</fullName>
    </submittedName>
</protein>
<keyword evidence="2" id="KW-1185">Reference proteome</keyword>
<evidence type="ECO:0000313" key="1">
    <source>
        <dbReference type="EMBL" id="RNA17701.1"/>
    </source>
</evidence>
<reference evidence="1 2" key="1">
    <citation type="journal article" date="2018" name="Sci. Rep.">
        <title>Genomic signatures of local adaptation to the degree of environmental predictability in rotifers.</title>
        <authorList>
            <person name="Franch-Gras L."/>
            <person name="Hahn C."/>
            <person name="Garcia-Roger E.M."/>
            <person name="Carmona M.J."/>
            <person name="Serra M."/>
            <person name="Gomez A."/>
        </authorList>
    </citation>
    <scope>NUCLEOTIDE SEQUENCE [LARGE SCALE GENOMIC DNA]</scope>
    <source>
        <strain evidence="1">HYR1</strain>
    </source>
</reference>
<name>A0A3M7R2W3_BRAPC</name>
<dbReference type="AlphaFoldDB" id="A0A3M7R2W3"/>
<dbReference type="Proteomes" id="UP000276133">
    <property type="component" value="Unassembled WGS sequence"/>
</dbReference>
<dbReference type="EMBL" id="REGN01004394">
    <property type="protein sequence ID" value="RNA17701.1"/>
    <property type="molecule type" value="Genomic_DNA"/>
</dbReference>
<evidence type="ECO:0000313" key="2">
    <source>
        <dbReference type="Proteomes" id="UP000276133"/>
    </source>
</evidence>
<dbReference type="PANTHER" id="PTHR31497:SF0">
    <property type="entry name" value="AUTOCRINE PROLIFERATION REPRESSOR PROTEIN A"/>
    <property type="match status" value="1"/>
</dbReference>
<comment type="caution">
    <text evidence="1">The sequence shown here is derived from an EMBL/GenBank/DDBJ whole genome shotgun (WGS) entry which is preliminary data.</text>
</comment>
<dbReference type="Pfam" id="PF10142">
    <property type="entry name" value="PhoPQ_related"/>
    <property type="match status" value="1"/>
</dbReference>
<dbReference type="PANTHER" id="PTHR31497">
    <property type="entry name" value="AUTOCRINE PROLIFERATION REPRESSOR PROTEIN A"/>
    <property type="match status" value="1"/>
</dbReference>
<accession>A0A3M7R2W3</accession>
<dbReference type="OrthoDB" id="2020799at2759"/>
<sequence>MTFAQVWFLQNTSNPSILAHLPMTNAVIRAMDTIEDFALKNSLAKIKKFILAGESKRGWITWLSTAVDPKRVYSAVPVVLDFLDINKLIFRIIRIKLGYKEAHYPLE</sequence>
<proteinExistence type="predicted"/>
<gene>
    <name evidence="1" type="ORF">BpHYR1_035242</name>
</gene>